<keyword evidence="1" id="KW-0472">Membrane</keyword>
<comment type="caution">
    <text evidence="2">The sequence shown here is derived from an EMBL/GenBank/DDBJ whole genome shotgun (WGS) entry which is preliminary data.</text>
</comment>
<keyword evidence="1" id="KW-0812">Transmembrane</keyword>
<sequence length="399" mass="44545">MFSHAQLIAEAEGLFTQWMSAIGPILQGRLPMQLVGPTQLTAILERIQSALASEDTEGLILTHPNVAYYYNAHCVLASASEKALYIQIQVPFQARSTMFHVYHVLRYPVFLPNNQTATTITSVPEYYGISEDLKSEVLLSSNDFGSCSGTPMKCAAPLLIQALDDKSCLGNLFLRKSTTSCSYAVSLHYNVTSVKRVDKYLLISNPVNRIRMHCLSDPNVVKSVCASCLLKLPCGCTLMSSGKTWSHMTSVCDRSQQGIDMFSDINQPFAEKVLDLKPLDWESLSSVMRGNLTDSVLGKLPRVPDPEDLTTDDHEFSRDMEGVLQNIKNENRWSINRSSGSLVDLIKDNVVDVIQIIIIVILCLVAVIFGVKYFRQHKLMLRLSRFVLRRPKSEGNTFV</sequence>
<evidence type="ECO:0000256" key="1">
    <source>
        <dbReference type="SAM" id="Phobius"/>
    </source>
</evidence>
<name>A0A8S4QBI8_OWEFU</name>
<accession>A0A8S4QBI8</accession>
<proteinExistence type="predicted"/>
<dbReference type="EMBL" id="CAIIXF020000819">
    <property type="protein sequence ID" value="CAH1803444.1"/>
    <property type="molecule type" value="Genomic_DNA"/>
</dbReference>
<dbReference type="AlphaFoldDB" id="A0A8S4QBI8"/>
<organism evidence="2 3">
    <name type="scientific">Owenia fusiformis</name>
    <name type="common">Polychaete worm</name>
    <dbReference type="NCBI Taxonomy" id="6347"/>
    <lineage>
        <taxon>Eukaryota</taxon>
        <taxon>Metazoa</taxon>
        <taxon>Spiralia</taxon>
        <taxon>Lophotrochozoa</taxon>
        <taxon>Annelida</taxon>
        <taxon>Polychaeta</taxon>
        <taxon>Sedentaria</taxon>
        <taxon>Canalipalpata</taxon>
        <taxon>Sabellida</taxon>
        <taxon>Oweniida</taxon>
        <taxon>Oweniidae</taxon>
        <taxon>Owenia</taxon>
    </lineage>
</organism>
<gene>
    <name evidence="2" type="ORF">OFUS_LOCUS27037</name>
</gene>
<reference evidence="2" key="1">
    <citation type="submission" date="2022-03" db="EMBL/GenBank/DDBJ databases">
        <authorList>
            <person name="Martin C."/>
        </authorList>
    </citation>
    <scope>NUCLEOTIDE SEQUENCE</scope>
</reference>
<evidence type="ECO:0000313" key="3">
    <source>
        <dbReference type="Proteomes" id="UP000749559"/>
    </source>
</evidence>
<protein>
    <submittedName>
        <fullName evidence="2">Uncharacterized protein</fullName>
    </submittedName>
</protein>
<evidence type="ECO:0000313" key="2">
    <source>
        <dbReference type="EMBL" id="CAH1803444.1"/>
    </source>
</evidence>
<dbReference type="Proteomes" id="UP000749559">
    <property type="component" value="Unassembled WGS sequence"/>
</dbReference>
<keyword evidence="1" id="KW-1133">Transmembrane helix</keyword>
<keyword evidence="3" id="KW-1185">Reference proteome</keyword>
<feature type="transmembrane region" description="Helical" evidence="1">
    <location>
        <begin position="353"/>
        <end position="374"/>
    </location>
</feature>